<sequence length="207" mass="22190">MSDETHSGTNPLTQLRDITATGPDGAVLERLHAAGLVDLGNDLPVRDVLYEAERDGTNLAATFGVEENGDAALDATPIGRLNPRQSRRSLPGGRVLGMYVQDCLISTEAEPPYHRLPSFASHNPYHIVYLFKFPPNATHTVEVTLQVFSAGTVRITGLNSPAALTVGQSSFALKVPVGVKTTDQGFASVLIQRNGEVGFDWFSAAVF</sequence>
<proteinExistence type="predicted"/>
<accession>A0ABW7XHB0</accession>
<evidence type="ECO:0000313" key="2">
    <source>
        <dbReference type="Proteomes" id="UP001611580"/>
    </source>
</evidence>
<keyword evidence="2" id="KW-1185">Reference proteome</keyword>
<evidence type="ECO:0000313" key="1">
    <source>
        <dbReference type="EMBL" id="MFI2486893.1"/>
    </source>
</evidence>
<dbReference type="RefSeq" id="WP_397403195.1">
    <property type="nucleotide sequence ID" value="NZ_JBIRYI010000004.1"/>
</dbReference>
<dbReference type="EMBL" id="JBIRYI010000004">
    <property type="protein sequence ID" value="MFI2486893.1"/>
    <property type="molecule type" value="Genomic_DNA"/>
</dbReference>
<name>A0ABW7XHB0_9MICO</name>
<gene>
    <name evidence="1" type="ORF">ACH47X_08285</name>
</gene>
<protein>
    <submittedName>
        <fullName evidence="1">Uncharacterized protein</fullName>
    </submittedName>
</protein>
<organism evidence="1 2">
    <name type="scientific">Promicromonospora kroppenstedtii</name>
    <dbReference type="NCBI Taxonomy" id="440482"/>
    <lineage>
        <taxon>Bacteria</taxon>
        <taxon>Bacillati</taxon>
        <taxon>Actinomycetota</taxon>
        <taxon>Actinomycetes</taxon>
        <taxon>Micrococcales</taxon>
        <taxon>Promicromonosporaceae</taxon>
        <taxon>Promicromonospora</taxon>
    </lineage>
</organism>
<dbReference type="Proteomes" id="UP001611580">
    <property type="component" value="Unassembled WGS sequence"/>
</dbReference>
<reference evidence="1 2" key="1">
    <citation type="submission" date="2024-10" db="EMBL/GenBank/DDBJ databases">
        <title>The Natural Products Discovery Center: Release of the First 8490 Sequenced Strains for Exploring Actinobacteria Biosynthetic Diversity.</title>
        <authorList>
            <person name="Kalkreuter E."/>
            <person name="Kautsar S.A."/>
            <person name="Yang D."/>
            <person name="Bader C.D."/>
            <person name="Teijaro C.N."/>
            <person name="Fluegel L."/>
            <person name="Davis C.M."/>
            <person name="Simpson J.R."/>
            <person name="Lauterbach L."/>
            <person name="Steele A.D."/>
            <person name="Gui C."/>
            <person name="Meng S."/>
            <person name="Li G."/>
            <person name="Viehrig K."/>
            <person name="Ye F."/>
            <person name="Su P."/>
            <person name="Kiefer A.F."/>
            <person name="Nichols A."/>
            <person name="Cepeda A.J."/>
            <person name="Yan W."/>
            <person name="Fan B."/>
            <person name="Jiang Y."/>
            <person name="Adhikari A."/>
            <person name="Zheng C.-J."/>
            <person name="Schuster L."/>
            <person name="Cowan T.M."/>
            <person name="Smanski M.J."/>
            <person name="Chevrette M.G."/>
            <person name="De Carvalho L.P.S."/>
            <person name="Shen B."/>
        </authorList>
    </citation>
    <scope>NUCLEOTIDE SEQUENCE [LARGE SCALE GENOMIC DNA]</scope>
    <source>
        <strain evidence="1 2">NPDC019481</strain>
    </source>
</reference>
<comment type="caution">
    <text evidence="1">The sequence shown here is derived from an EMBL/GenBank/DDBJ whole genome shotgun (WGS) entry which is preliminary data.</text>
</comment>